<dbReference type="SUPFAM" id="SSF56219">
    <property type="entry name" value="DNase I-like"/>
    <property type="match status" value="1"/>
</dbReference>
<dbReference type="EMBL" id="JBFOLK010000010">
    <property type="protein sequence ID" value="KAL2479968.1"/>
    <property type="molecule type" value="Genomic_DNA"/>
</dbReference>
<name>A0ABD1QUY7_9LAMI</name>
<dbReference type="InterPro" id="IPR026960">
    <property type="entry name" value="RVT-Znf"/>
</dbReference>
<dbReference type="Gene3D" id="3.60.10.10">
    <property type="entry name" value="Endonuclease/exonuclease/phosphatase"/>
    <property type="match status" value="1"/>
</dbReference>
<accession>A0ABD1QUY7</accession>
<dbReference type="Pfam" id="PF14111">
    <property type="entry name" value="DUF4283"/>
    <property type="match status" value="1"/>
</dbReference>
<evidence type="ECO:0000313" key="4">
    <source>
        <dbReference type="Proteomes" id="UP001604336"/>
    </source>
</evidence>
<dbReference type="InterPro" id="IPR025558">
    <property type="entry name" value="DUF4283"/>
</dbReference>
<evidence type="ECO:0000256" key="1">
    <source>
        <dbReference type="SAM" id="MobiDB-lite"/>
    </source>
</evidence>
<sequence>MTADFPIPAAGTPSMPSSQALQSAPAQQSNLAVSGSDGLPLNQTLVPMEAPNPIPAVAKDATLPATSAQAARPARVPAVRQQAQLRPPPAAFSGPVRLPTFPAPIAPGPHVFPQEAQSALNNGRKTYAAAVTAKQTISSYERSMRKSFTSVLQSDHDSACHQFVAKEPFLHRGEPALTIIADEEASLAEPFKFTLVGKFSHRKPSMVEVRNSFQKFGFTGDFKIGLIDFKHILIHLTYEDDYSRLFLKPLWFIMGCPMRVLKWTCDFHPDAETPIAPVWISFPLLPVHLRAKEFLYALSKLVGIPLRIDEATADLLRPSEARVCVEVNLEHKLPERVWIERGESRSFWQPVVYEQLPYFCTKCRHMGHLIDKCRVGMPPIDVDRSVQATKPVGAPATKPVVIPKPTVESAPKPIVVELPVADEVPLVDRIGKNKGKEVVVEPRKQWVPLASSSSIPPPVIPILPSEAHERPIPEHRSPVTTDMASKPVIADTVFDPLLDHMMSLPREYPMLSEPVQPVFDHVPHTNPDPSDHENVEASITADTASSIQLGGHQQGHFRRNSSEDLVGLGERQESDGFTTVQKKKSSKGVDIPRPSKRMTRSQTVDSCVDHPQFLHIRVEDPRLSRSMYITPVYASCSSARRRDLWMGLHQISLVVDGPWMVGGDFNVIAHNGERTGHNTRDRGTSDFADMMMDCGLTDAGYSGSQYTWTNGRVWKRLDKVLINPAVGSSCSRFSVRHLNRSTSDHSPLLIQWSSDDDLGPRPFRFLNVWSRHHDFLSFISQKWSFPTHHTGMTALREKIFRLKQGLRWWNRHVFGDIFQRVRDAECRVDEAESVYDSDPTPAHRDTLHHAQAGLNQTLSVEEAFWKQKAGARWVCDGDHNTRYFHSMVQGRRIQSRIRSITSETGEVFDSQETIQPSAVSFFQELLSAAPQPVDPIRPDIIPRLVSDEDNLQLNRIPTLAEVREAIFSIDPDSVAGPDGFSSHFFQECWDIISDDVFQAVLNFFAGGHFPRGFSATSIVLIPKRIMHVGGLSFVLSAYHLRADSSQDDSLGITSSLHRSFYTHWIRRCEGGNAILKLDMAKAYDRLDWGFLISVLEGFGFDAIWIDRIRRCISEWHFSILLNGRPCGFFPSSRGLRQGDPISPSLFILASDYFSRILTRQYQQIASMAYRHGGDALISHLCFADDMIIFANGQKQSIRRVLHCIEHYERASGQLVNRDKSGIILPRRATIQQIHRLENLTGFRHQQQPFTYLGVPLFKGHRKIFLYDDLIQKVRSRISGWASRLLSPGGRITLIRSVLSSLPLYLLQILKPPKAVLKKLESVFARFLWDSKDHTHRLHWKRWKELCLPTEEGGLGFRRLQDLVDTFSLKLWWLFRSQRSLWAQFLRGKYCQGTHPILATVPYYASPVWRRLKLIGPQAESYIAWKLGRGHIFFWHDCWMGDTTLANQFPQLPHSSIQVHDFFDDIGWNIDRLNQIVPITMAEQIGSIPITPHVDDQIVWTDTSDGRFVTKSAWQLVRTGSTIQAVYRMIWSSIIPTTVSFFCWRLWKGLIPVDVVIQRRIGSHMASRHLSYHPQAARGIPVSLPDLEILGSVCLHGTYTHDHSSIDIMVFMDCEE</sequence>
<dbReference type="Pfam" id="PF13966">
    <property type="entry name" value="zf-RVT"/>
    <property type="match status" value="1"/>
</dbReference>
<dbReference type="Proteomes" id="UP001604336">
    <property type="component" value="Unassembled WGS sequence"/>
</dbReference>
<keyword evidence="4" id="KW-1185">Reference proteome</keyword>
<dbReference type="PANTHER" id="PTHR33116">
    <property type="entry name" value="REVERSE TRANSCRIPTASE ZINC-BINDING DOMAIN-CONTAINING PROTEIN-RELATED-RELATED"/>
    <property type="match status" value="1"/>
</dbReference>
<dbReference type="InterPro" id="IPR036691">
    <property type="entry name" value="Endo/exonu/phosph_ase_sf"/>
</dbReference>
<feature type="region of interest" description="Disordered" evidence="1">
    <location>
        <begin position="1"/>
        <end position="38"/>
    </location>
</feature>
<dbReference type="InterPro" id="IPR000477">
    <property type="entry name" value="RT_dom"/>
</dbReference>
<feature type="domain" description="Reverse transcriptase" evidence="2">
    <location>
        <begin position="1002"/>
        <end position="1256"/>
    </location>
</feature>
<dbReference type="CDD" id="cd01650">
    <property type="entry name" value="RT_nLTR_like"/>
    <property type="match status" value="1"/>
</dbReference>
<reference evidence="4" key="1">
    <citation type="submission" date="2024-07" db="EMBL/GenBank/DDBJ databases">
        <title>Two chromosome-level genome assemblies of Korean endemic species Abeliophyllum distichum and Forsythia ovata (Oleaceae).</title>
        <authorList>
            <person name="Jang H."/>
        </authorList>
    </citation>
    <scope>NUCLEOTIDE SEQUENCE [LARGE SCALE GENOMIC DNA]</scope>
</reference>
<comment type="caution">
    <text evidence="3">The sequence shown here is derived from an EMBL/GenBank/DDBJ whole genome shotgun (WGS) entry which is preliminary data.</text>
</comment>
<dbReference type="PANTHER" id="PTHR33116:SF80">
    <property type="entry name" value="REVERSE TRANSCRIPTASE ZINC-BINDING DOMAIN-CONTAINING PROTEIN"/>
    <property type="match status" value="1"/>
</dbReference>
<protein>
    <recommendedName>
        <fullName evidence="2">Reverse transcriptase domain-containing protein</fullName>
    </recommendedName>
</protein>
<dbReference type="InterPro" id="IPR005135">
    <property type="entry name" value="Endo/exonuclease/phosphatase"/>
</dbReference>
<evidence type="ECO:0000259" key="2">
    <source>
        <dbReference type="PROSITE" id="PS50878"/>
    </source>
</evidence>
<organism evidence="3 4">
    <name type="scientific">Abeliophyllum distichum</name>
    <dbReference type="NCBI Taxonomy" id="126358"/>
    <lineage>
        <taxon>Eukaryota</taxon>
        <taxon>Viridiplantae</taxon>
        <taxon>Streptophyta</taxon>
        <taxon>Embryophyta</taxon>
        <taxon>Tracheophyta</taxon>
        <taxon>Spermatophyta</taxon>
        <taxon>Magnoliopsida</taxon>
        <taxon>eudicotyledons</taxon>
        <taxon>Gunneridae</taxon>
        <taxon>Pentapetalae</taxon>
        <taxon>asterids</taxon>
        <taxon>lamiids</taxon>
        <taxon>Lamiales</taxon>
        <taxon>Oleaceae</taxon>
        <taxon>Forsythieae</taxon>
        <taxon>Abeliophyllum</taxon>
    </lineage>
</organism>
<proteinExistence type="predicted"/>
<dbReference type="Pfam" id="PF03372">
    <property type="entry name" value="Exo_endo_phos"/>
    <property type="match status" value="1"/>
</dbReference>
<feature type="region of interest" description="Disordered" evidence="1">
    <location>
        <begin position="574"/>
        <end position="604"/>
    </location>
</feature>
<feature type="compositionally biased region" description="Low complexity" evidence="1">
    <location>
        <begin position="16"/>
        <end position="32"/>
    </location>
</feature>
<dbReference type="Pfam" id="PF00078">
    <property type="entry name" value="RVT_1"/>
    <property type="match status" value="1"/>
</dbReference>
<gene>
    <name evidence="3" type="ORF">Adt_32934</name>
</gene>
<dbReference type="PROSITE" id="PS50878">
    <property type="entry name" value="RT_POL"/>
    <property type="match status" value="1"/>
</dbReference>
<evidence type="ECO:0000313" key="3">
    <source>
        <dbReference type="EMBL" id="KAL2479968.1"/>
    </source>
</evidence>